<evidence type="ECO:0000313" key="1">
    <source>
        <dbReference type="EMBL" id="KKL12627.1"/>
    </source>
</evidence>
<dbReference type="AlphaFoldDB" id="A0A0F9BFL6"/>
<dbReference type="EMBL" id="LAZR01041182">
    <property type="protein sequence ID" value="KKL12627.1"/>
    <property type="molecule type" value="Genomic_DNA"/>
</dbReference>
<protein>
    <submittedName>
        <fullName evidence="1">Uncharacterized protein</fullName>
    </submittedName>
</protein>
<organism evidence="1">
    <name type="scientific">marine sediment metagenome</name>
    <dbReference type="NCBI Taxonomy" id="412755"/>
    <lineage>
        <taxon>unclassified sequences</taxon>
        <taxon>metagenomes</taxon>
        <taxon>ecological metagenomes</taxon>
    </lineage>
</organism>
<reference evidence="1" key="1">
    <citation type="journal article" date="2015" name="Nature">
        <title>Complex archaea that bridge the gap between prokaryotes and eukaryotes.</title>
        <authorList>
            <person name="Spang A."/>
            <person name="Saw J.H."/>
            <person name="Jorgensen S.L."/>
            <person name="Zaremba-Niedzwiedzka K."/>
            <person name="Martijn J."/>
            <person name="Lind A.E."/>
            <person name="van Eijk R."/>
            <person name="Schleper C."/>
            <person name="Guy L."/>
            <person name="Ettema T.J."/>
        </authorList>
    </citation>
    <scope>NUCLEOTIDE SEQUENCE</scope>
</reference>
<sequence length="106" mass="11975">MFCPEDGTRIEPYAPQRRHLGPAQPYPPCGTCGTRYVYLAESGRYEVAEGLQWKDLYVPHCICQPGEPDEACPVDGYGVFMRHKEYYDEGRRDEVPASPGHRGGCH</sequence>
<proteinExistence type="predicted"/>
<comment type="caution">
    <text evidence="1">The sequence shown here is derived from an EMBL/GenBank/DDBJ whole genome shotgun (WGS) entry which is preliminary data.</text>
</comment>
<name>A0A0F9BFL6_9ZZZZ</name>
<gene>
    <name evidence="1" type="ORF">LCGC14_2533850</name>
</gene>
<accession>A0A0F9BFL6</accession>